<proteinExistence type="inferred from homology"/>
<protein>
    <recommendedName>
        <fullName evidence="2">HTH lysR-type domain-containing protein</fullName>
    </recommendedName>
</protein>
<comment type="similarity">
    <text evidence="1">Belongs to the LysR transcriptional regulatory family.</text>
</comment>
<dbReference type="Proteomes" id="UP001187221">
    <property type="component" value="Unassembled WGS sequence"/>
</dbReference>
<dbReference type="InterPro" id="IPR058163">
    <property type="entry name" value="LysR-type_TF_proteobact-type"/>
</dbReference>
<dbReference type="InterPro" id="IPR000847">
    <property type="entry name" value="LysR_HTH_N"/>
</dbReference>
<gene>
    <name evidence="3" type="ORF">NUTIK01_03440</name>
</gene>
<evidence type="ECO:0000256" key="1">
    <source>
        <dbReference type="ARBA" id="ARBA00009437"/>
    </source>
</evidence>
<evidence type="ECO:0000313" key="3">
    <source>
        <dbReference type="EMBL" id="GMM59567.1"/>
    </source>
</evidence>
<dbReference type="SUPFAM" id="SSF46785">
    <property type="entry name" value="Winged helix' DNA-binding domain"/>
    <property type="match status" value="1"/>
</dbReference>
<accession>A0ABQ6P2T5</accession>
<dbReference type="PRINTS" id="PR00039">
    <property type="entry name" value="HTHLYSR"/>
</dbReference>
<dbReference type="PANTHER" id="PTHR30537:SF74">
    <property type="entry name" value="HTH-TYPE TRANSCRIPTIONAL REGULATOR TRPI"/>
    <property type="match status" value="1"/>
</dbReference>
<name>A0ABQ6P2T5_9SPHN</name>
<dbReference type="InterPro" id="IPR036390">
    <property type="entry name" value="WH_DNA-bd_sf"/>
</dbReference>
<dbReference type="Pfam" id="PF00126">
    <property type="entry name" value="HTH_1"/>
    <property type="match status" value="1"/>
</dbReference>
<dbReference type="RefSeq" id="WP_317973423.1">
    <property type="nucleotide sequence ID" value="NZ_BTFW01000001.1"/>
</dbReference>
<evidence type="ECO:0000259" key="2">
    <source>
        <dbReference type="PROSITE" id="PS50931"/>
    </source>
</evidence>
<dbReference type="Gene3D" id="1.10.10.10">
    <property type="entry name" value="Winged helix-like DNA-binding domain superfamily/Winged helix DNA-binding domain"/>
    <property type="match status" value="1"/>
</dbReference>
<dbReference type="PANTHER" id="PTHR30537">
    <property type="entry name" value="HTH-TYPE TRANSCRIPTIONAL REGULATOR"/>
    <property type="match status" value="1"/>
</dbReference>
<organism evidence="3 4">
    <name type="scientific">Novosphingobium pituita</name>
    <dbReference type="NCBI Taxonomy" id="3056842"/>
    <lineage>
        <taxon>Bacteria</taxon>
        <taxon>Pseudomonadati</taxon>
        <taxon>Pseudomonadota</taxon>
        <taxon>Alphaproteobacteria</taxon>
        <taxon>Sphingomonadales</taxon>
        <taxon>Sphingomonadaceae</taxon>
        <taxon>Novosphingobium</taxon>
    </lineage>
</organism>
<keyword evidence="4" id="KW-1185">Reference proteome</keyword>
<comment type="caution">
    <text evidence="3">The sequence shown here is derived from an EMBL/GenBank/DDBJ whole genome shotgun (WGS) entry which is preliminary data.</text>
</comment>
<sequence length="154" mass="17385">MVSRTRLLPPLGTLRVFEAAARHQSLVRAAEELHVTHGAVSRQIQALEDHLGECVFERRNRGIFLTDRGKWLSLRLTDLFAELTGTFQDFYAHGQPRPLIVSCAPTLCLRLMIPALADLRRETGLDIRFLAAGGTWPKAWPMISRMRFCGYGVL</sequence>
<dbReference type="EMBL" id="BTFW01000001">
    <property type="protein sequence ID" value="GMM59567.1"/>
    <property type="molecule type" value="Genomic_DNA"/>
</dbReference>
<dbReference type="PROSITE" id="PS50931">
    <property type="entry name" value="HTH_LYSR"/>
    <property type="match status" value="1"/>
</dbReference>
<feature type="domain" description="HTH lysR-type" evidence="2">
    <location>
        <begin position="9"/>
        <end position="66"/>
    </location>
</feature>
<reference evidence="3 4" key="1">
    <citation type="submission" date="2023-06" db="EMBL/GenBank/DDBJ databases">
        <title>Draft genome sequence of Novosphingobium sp. strain IK01.</title>
        <authorList>
            <person name="Hatamoto M."/>
            <person name="Ikarashi T."/>
            <person name="Yamaguchi T."/>
        </authorList>
    </citation>
    <scope>NUCLEOTIDE SEQUENCE [LARGE SCALE GENOMIC DNA]</scope>
    <source>
        <strain evidence="3 4">IK01</strain>
    </source>
</reference>
<dbReference type="InterPro" id="IPR036388">
    <property type="entry name" value="WH-like_DNA-bd_sf"/>
</dbReference>
<evidence type="ECO:0000313" key="4">
    <source>
        <dbReference type="Proteomes" id="UP001187221"/>
    </source>
</evidence>